<protein>
    <submittedName>
        <fullName evidence="1">CXXX repeat peptide modification system protein</fullName>
    </submittedName>
</protein>
<evidence type="ECO:0000313" key="1">
    <source>
        <dbReference type="EMBL" id="HIX85123.1"/>
    </source>
</evidence>
<dbReference type="Proteomes" id="UP000823847">
    <property type="component" value="Unassembled WGS sequence"/>
</dbReference>
<dbReference type="InterPro" id="IPR026413">
    <property type="entry name" value="CXXX_rpt_assoc"/>
</dbReference>
<dbReference type="AlphaFoldDB" id="A0A9D2BPR6"/>
<comment type="caution">
    <text evidence="1">The sequence shown here is derived from an EMBL/GenBank/DDBJ whole genome shotgun (WGS) entry which is preliminary data.</text>
</comment>
<dbReference type="NCBIfam" id="TIGR04116">
    <property type="entry name" value="CXXX_rpt_assoc"/>
    <property type="match status" value="1"/>
</dbReference>
<proteinExistence type="predicted"/>
<evidence type="ECO:0000313" key="2">
    <source>
        <dbReference type="Proteomes" id="UP000823847"/>
    </source>
</evidence>
<name>A0A9D2BPR6_9BACT</name>
<sequence>MKKLVGVVTKEERDEVKYLFERKNGLLELINSINDSSSIYDKVVMDLGETTTKLQKWWNKYASLYQWEQTENGHWEIDFETCEVYLIY</sequence>
<reference evidence="1" key="2">
    <citation type="submission" date="2021-04" db="EMBL/GenBank/DDBJ databases">
        <authorList>
            <person name="Gilroy R."/>
        </authorList>
    </citation>
    <scope>NUCLEOTIDE SEQUENCE</scope>
    <source>
        <strain evidence="1">ChiHecec2B26-12326</strain>
    </source>
</reference>
<accession>A0A9D2BPR6</accession>
<dbReference type="EMBL" id="DXEN01000006">
    <property type="protein sequence ID" value="HIX85123.1"/>
    <property type="molecule type" value="Genomic_DNA"/>
</dbReference>
<reference evidence="1" key="1">
    <citation type="journal article" date="2021" name="PeerJ">
        <title>Extensive microbial diversity within the chicken gut microbiome revealed by metagenomics and culture.</title>
        <authorList>
            <person name="Gilroy R."/>
            <person name="Ravi A."/>
            <person name="Getino M."/>
            <person name="Pursley I."/>
            <person name="Horton D.L."/>
            <person name="Alikhan N.F."/>
            <person name="Baker D."/>
            <person name="Gharbi K."/>
            <person name="Hall N."/>
            <person name="Watson M."/>
            <person name="Adriaenssens E.M."/>
            <person name="Foster-Nyarko E."/>
            <person name="Jarju S."/>
            <person name="Secka A."/>
            <person name="Antonio M."/>
            <person name="Oren A."/>
            <person name="Chaudhuri R.R."/>
            <person name="La Ragione R."/>
            <person name="Hildebrand F."/>
            <person name="Pallen M.J."/>
        </authorList>
    </citation>
    <scope>NUCLEOTIDE SEQUENCE</scope>
    <source>
        <strain evidence="1">ChiHecec2B26-12326</strain>
    </source>
</reference>
<organism evidence="1 2">
    <name type="scientific">Candidatus Parabacteroides intestinigallinarum</name>
    <dbReference type="NCBI Taxonomy" id="2838722"/>
    <lineage>
        <taxon>Bacteria</taxon>
        <taxon>Pseudomonadati</taxon>
        <taxon>Bacteroidota</taxon>
        <taxon>Bacteroidia</taxon>
        <taxon>Bacteroidales</taxon>
        <taxon>Tannerellaceae</taxon>
        <taxon>Parabacteroides</taxon>
    </lineage>
</organism>
<gene>
    <name evidence="1" type="ORF">H9848_00715</name>
</gene>